<name>A0A4P2VCF5_9ARCH</name>
<dbReference type="InterPro" id="IPR029063">
    <property type="entry name" value="SAM-dependent_MTases_sf"/>
</dbReference>
<protein>
    <submittedName>
        <fullName evidence="2">Methlytransferase, UbiE/COQ5 family</fullName>
    </submittedName>
</protein>
<accession>A0A4P2VCF5</accession>
<sequence length="209" mass="22754">MTATSADIDYFDGVAGEFSEVSARIFEPLYREIADLLEAKGHPGGVMADLGSGPGSLAIEMASRSGSPVLAVDISRRMLEISLERISSRGIRGLVELVLADVHALPIRDSSLAAAASRGSAPFWRDRASAFREAYRCLRRGGLMFIGGGLGMREETRRRIREAMGFRGRVADLVADSFRPEAVREEVARSGIPAEVLWGDFGLWVRARK</sequence>
<dbReference type="Pfam" id="PF08241">
    <property type="entry name" value="Methyltransf_11"/>
    <property type="match status" value="1"/>
</dbReference>
<dbReference type="Proteomes" id="UP000509448">
    <property type="component" value="Chromosome"/>
</dbReference>
<dbReference type="AlphaFoldDB" id="A0A4P2VCF5"/>
<evidence type="ECO:0000313" key="3">
    <source>
        <dbReference type="Proteomes" id="UP000509448"/>
    </source>
</evidence>
<reference evidence="2 3" key="1">
    <citation type="journal article" date="2019" name="ISME J.">
        <title>Isolation and characterization of a thermophilic sulfur- and iron-reducing thaumarchaeote from a terrestrial acidic hot spring.</title>
        <authorList>
            <person name="Kato S."/>
            <person name="Itoh T."/>
            <person name="Yuki M."/>
            <person name="Nagamori M."/>
            <person name="Ohnishi M."/>
            <person name="Uematsu K."/>
            <person name="Suzuki K."/>
            <person name="Takashina T."/>
            <person name="Ohkuma M."/>
        </authorList>
    </citation>
    <scope>NUCLEOTIDE SEQUENCE [LARGE SCALE GENOMIC DNA]</scope>
    <source>
        <strain evidence="2 3">NAS-02</strain>
    </source>
</reference>
<organism evidence="2 3">
    <name type="scientific">Conexivisphaera calida</name>
    <dbReference type="NCBI Taxonomy" id="1874277"/>
    <lineage>
        <taxon>Archaea</taxon>
        <taxon>Nitrososphaerota</taxon>
        <taxon>Conexivisphaeria</taxon>
        <taxon>Conexivisphaerales</taxon>
        <taxon>Conexivisphaeraceae</taxon>
        <taxon>Conexivisphaera</taxon>
    </lineage>
</organism>
<dbReference type="RefSeq" id="WP_174448501.1">
    <property type="nucleotide sequence ID" value="NZ_AP018732.1"/>
</dbReference>
<feature type="domain" description="Methyltransferase type 11" evidence="1">
    <location>
        <begin position="49"/>
        <end position="146"/>
    </location>
</feature>
<evidence type="ECO:0000313" key="2">
    <source>
        <dbReference type="EMBL" id="BBE42249.1"/>
    </source>
</evidence>
<dbReference type="KEGG" id="ccai:NAS2_0860"/>
<dbReference type="GO" id="GO:0008757">
    <property type="term" value="F:S-adenosylmethionine-dependent methyltransferase activity"/>
    <property type="evidence" value="ECO:0007669"/>
    <property type="project" value="InterPro"/>
</dbReference>
<keyword evidence="2" id="KW-0808">Transferase</keyword>
<dbReference type="SUPFAM" id="SSF53335">
    <property type="entry name" value="S-adenosyl-L-methionine-dependent methyltransferases"/>
    <property type="match status" value="1"/>
</dbReference>
<dbReference type="EMBL" id="AP018732">
    <property type="protein sequence ID" value="BBE42249.1"/>
    <property type="molecule type" value="Genomic_DNA"/>
</dbReference>
<keyword evidence="3" id="KW-1185">Reference proteome</keyword>
<evidence type="ECO:0000259" key="1">
    <source>
        <dbReference type="Pfam" id="PF08241"/>
    </source>
</evidence>
<dbReference type="GeneID" id="55584671"/>
<dbReference type="PANTHER" id="PTHR43591">
    <property type="entry name" value="METHYLTRANSFERASE"/>
    <property type="match status" value="1"/>
</dbReference>
<dbReference type="CDD" id="cd02440">
    <property type="entry name" value="AdoMet_MTases"/>
    <property type="match status" value="1"/>
</dbReference>
<dbReference type="OrthoDB" id="1018at2157"/>
<proteinExistence type="predicted"/>
<dbReference type="InterPro" id="IPR013216">
    <property type="entry name" value="Methyltransf_11"/>
</dbReference>
<dbReference type="Gene3D" id="3.40.50.150">
    <property type="entry name" value="Vaccinia Virus protein VP39"/>
    <property type="match status" value="1"/>
</dbReference>
<gene>
    <name evidence="2" type="ORF">NAS2_0860</name>
</gene>